<evidence type="ECO:0000313" key="2">
    <source>
        <dbReference type="EMBL" id="OBR90458.1"/>
    </source>
</evidence>
<sequence>MMDSSVTIYKKAGYVSYGTSDADKITVRNSLTSIKTNRAKDTQVTESTIIMEYEKLPLAAFKGGNTGIIDNYAHIEIYFDDLIQYSGVIKKYNYNEGDKTITLTCHDMFYRLLNATNEDIVYGATTAVNVIADLVGRAGLNFYQAGGDNYSISNLKIAEGTVYADVIQNFLETMHAAIRCSKSGTIILEDQYPSYIEGGGDKNHFDWVYKDSSNNSSDDAGRDASLMKNILKVTCDVKNGDKTQTVFDKFEDPSMTEYLNGEKWYEIVDNPLANTQQKRKAVAGWQFLEYWRKSTPLTILPCKGNKNIDLGQVVKLLRDNTDPGYYLVVGIDTEVTADGYQDTLQLEGMRDKNTIYLIPKLLASGVMKEAS</sequence>
<keyword evidence="4" id="KW-1185">Reference proteome</keyword>
<evidence type="ECO:0000313" key="3">
    <source>
        <dbReference type="Proteomes" id="UP000077384"/>
    </source>
</evidence>
<dbReference type="Proteomes" id="UP000093694">
    <property type="component" value="Unassembled WGS sequence"/>
</dbReference>
<dbReference type="PATRIC" id="fig|1705578.3.peg.701"/>
<evidence type="ECO:0000313" key="4">
    <source>
        <dbReference type="Proteomes" id="UP000093694"/>
    </source>
</evidence>
<evidence type="ECO:0000313" key="1">
    <source>
        <dbReference type="EMBL" id="OAA93000.1"/>
    </source>
</evidence>
<gene>
    <name evidence="2" type="ORF">CLCOS_40160</name>
    <name evidence="1" type="ORF">WX73_00318</name>
</gene>
<reference evidence="2 4" key="2">
    <citation type="journal article" date="2016" name="Front. Microbiol.">
        <title>Industrial Acetogenic Biocatalysts: A Comparative Metabolic and Genomic Analysis.</title>
        <authorList>
            <person name="Bengelsdorf F."/>
            <person name="Poehlein A."/>
            <person name="Sonja S."/>
            <person name="Erz C."/>
            <person name="Hummel T."/>
            <person name="Hoffmeister S."/>
            <person name="Daniel R."/>
            <person name="Durre P."/>
        </authorList>
    </citation>
    <scope>NUCLEOTIDE SEQUENCE [LARGE SCALE GENOMIC DNA]</scope>
    <source>
        <strain evidence="2 4">PTA-10522</strain>
    </source>
</reference>
<dbReference type="EMBL" id="LROR01000095">
    <property type="protein sequence ID" value="OBR90458.1"/>
    <property type="molecule type" value="Genomic_DNA"/>
</dbReference>
<dbReference type="AlphaFoldDB" id="A0A166SZH2"/>
<protein>
    <submittedName>
        <fullName evidence="1">Uncharacterized protein</fullName>
    </submittedName>
</protein>
<accession>A0A166SZH2</accession>
<name>A0A166SZH2_9CLOT</name>
<reference evidence="1 3" key="1">
    <citation type="journal article" date="2015" name="Biotechnol. Bioeng.">
        <title>Genome sequence and phenotypic characterization of Caulobacter segnis.</title>
        <authorList>
            <person name="Patel S."/>
            <person name="Fletcher B."/>
            <person name="Scott D.C."/>
            <person name="Ely B."/>
        </authorList>
    </citation>
    <scope>NUCLEOTIDE SEQUENCE [LARGE SCALE GENOMIC DNA]</scope>
    <source>
        <strain evidence="1 3">PS02</strain>
    </source>
</reference>
<comment type="caution">
    <text evidence="1">The sequence shown here is derived from an EMBL/GenBank/DDBJ whole genome shotgun (WGS) entry which is preliminary data.</text>
</comment>
<dbReference type="EMBL" id="LITQ01000015">
    <property type="protein sequence ID" value="OAA93000.1"/>
    <property type="molecule type" value="Genomic_DNA"/>
</dbReference>
<proteinExistence type="predicted"/>
<dbReference type="Proteomes" id="UP000077384">
    <property type="component" value="Unassembled WGS sequence"/>
</dbReference>
<organism evidence="1 3">
    <name type="scientific">Clostridium coskatii</name>
    <dbReference type="NCBI Taxonomy" id="1705578"/>
    <lineage>
        <taxon>Bacteria</taxon>
        <taxon>Bacillati</taxon>
        <taxon>Bacillota</taxon>
        <taxon>Clostridia</taxon>
        <taxon>Eubacteriales</taxon>
        <taxon>Clostridiaceae</taxon>
        <taxon>Clostridium</taxon>
    </lineage>
</organism>
<dbReference type="SUPFAM" id="SSF69279">
    <property type="entry name" value="Phage tail proteins"/>
    <property type="match status" value="1"/>
</dbReference>